<evidence type="ECO:0000313" key="1">
    <source>
        <dbReference type="EMBL" id="OLP74884.1"/>
    </source>
</evidence>
<keyword evidence="2" id="KW-1185">Reference proteome</keyword>
<dbReference type="OrthoDB" id="10285443at2759"/>
<sequence>MAAVLILTTCVEMVPVYELQEAEYDVACKHCWRNGKQPQDPTREASDASGSDEDDESSSSDLAMTDTRSDDQILASAELPLRCIVDDVGVPVAMQVKLFRRSLAFKTVWFKSPSMPPCERRWKMATECWAILY</sequence>
<evidence type="ECO:0000313" key="2">
    <source>
        <dbReference type="Proteomes" id="UP000186817"/>
    </source>
</evidence>
<gene>
    <name evidence="1" type="ORF">AK812_SmicGene45451</name>
</gene>
<dbReference type="Proteomes" id="UP000186817">
    <property type="component" value="Unassembled WGS sequence"/>
</dbReference>
<comment type="caution">
    <text evidence="1">The sequence shown here is derived from an EMBL/GenBank/DDBJ whole genome shotgun (WGS) entry which is preliminary data.</text>
</comment>
<proteinExistence type="predicted"/>
<organism evidence="1 2">
    <name type="scientific">Symbiodinium microadriaticum</name>
    <name type="common">Dinoflagellate</name>
    <name type="synonym">Zooxanthella microadriatica</name>
    <dbReference type="NCBI Taxonomy" id="2951"/>
    <lineage>
        <taxon>Eukaryota</taxon>
        <taxon>Sar</taxon>
        <taxon>Alveolata</taxon>
        <taxon>Dinophyceae</taxon>
        <taxon>Suessiales</taxon>
        <taxon>Symbiodiniaceae</taxon>
        <taxon>Symbiodinium</taxon>
    </lineage>
</organism>
<name>A0A1Q9BW69_SYMMI</name>
<accession>A0A1Q9BW69</accession>
<dbReference type="EMBL" id="LSRX01003091">
    <property type="protein sequence ID" value="OLP74884.1"/>
    <property type="molecule type" value="Genomic_DNA"/>
</dbReference>
<protein>
    <submittedName>
        <fullName evidence="1">Uncharacterized protein</fullName>
    </submittedName>
</protein>
<reference evidence="1 2" key="1">
    <citation type="submission" date="2016-02" db="EMBL/GenBank/DDBJ databases">
        <title>Genome analysis of coral dinoflagellate symbionts highlights evolutionary adaptations to a symbiotic lifestyle.</title>
        <authorList>
            <person name="Aranda M."/>
            <person name="Li Y."/>
            <person name="Liew Y.J."/>
            <person name="Baumgarten S."/>
            <person name="Simakov O."/>
            <person name="Wilson M."/>
            <person name="Piel J."/>
            <person name="Ashoor H."/>
            <person name="Bougouffa S."/>
            <person name="Bajic V.B."/>
            <person name="Ryu T."/>
            <person name="Ravasi T."/>
            <person name="Bayer T."/>
            <person name="Micklem G."/>
            <person name="Kim H."/>
            <person name="Bhak J."/>
            <person name="Lajeunesse T.C."/>
            <person name="Voolstra C.R."/>
        </authorList>
    </citation>
    <scope>NUCLEOTIDE SEQUENCE [LARGE SCALE GENOMIC DNA]</scope>
    <source>
        <strain evidence="1 2">CCMP2467</strain>
    </source>
</reference>
<dbReference type="AlphaFoldDB" id="A0A1Q9BW69"/>